<dbReference type="PANTHER" id="PTHR11675:SF126">
    <property type="entry name" value="RICIN B LECTIN DOMAIN-CONTAINING PROTEIN"/>
    <property type="match status" value="1"/>
</dbReference>
<dbReference type="CDD" id="cd23415">
    <property type="entry name" value="beta-trefoil_Ricin_AH"/>
    <property type="match status" value="2"/>
</dbReference>
<sequence length="1079" mass="122197">MKRLLLLAFCFPLALPVVGARTRSPQALGADLGARAPDPALVPVECTEDLWKMYPFRMHLMPKHAVATRSREGKGPGRCLPAWFETDSEAEVFFGYIGSIDLAAGVADALNELKHYNTLISFGSGSNAVLEIERGSGFRRACDYAEEIRTQSANRLWPYIDAKVLPDLDGSYRLFRSKDKVDVARNVLWKRYYKAMIAQVTYMVFRIDKFWLSSANCWEELTWVRMGFRGPMIFVIFSGNDDNGRSIWERAHDARDSVGNPLDLKDPQKIFDHPTPYTIKRALECIFHGGMLHFAREGPPRRDRPVTRISRMRMRTPNTPKRKSKLRWLRDVLKVANSEQGKRLESQRKRLFLRNAAAGFAADAAWSALEDHFNGPSPPLAYEAWSDEEGQDQNNETQSFGVLAAAYGPSLQATRKPSKKEVCALCGNPLAFLRAEKSPKPRKSEGRATTPTPRQNRKSQKGKVLKNSINLAQKAWAAQLIGKLSFDVCQKKPSAFGWGETCESLPAGKVYNHNCGFFGRYCAKDIWGCAAKHSMNLMAMAGAVPAFGTAFKAGRMAFKVGRKVAMVAFRKAVKKAAKAILGKVKSSARELMSKAFIKRQSMDLIKKEVVETTMESIIMAGAIDWAAKIEQQRNSAAEWLKEGLKLLDPIGVVDLVEEMREEGCADIHFDDMPEDDLTEEECHDCVEEEVLSGPIKLGMTWWPSQTMCLAYDPNDGTVHVAGCTGLENQEWYFDGVTIKTRSDDKCLDFDKVGIQGSVYMHDCHGGDHQHWRFDGQLFRTRHDENCIGYSSEIEDVDLAPCTGDSRQKWLWEPRVHSGPIRNGVRDKCLDYATYEGGNSNVQVLSCHEGNAFYQKWYFDGQSLKTRFDHRCLDYNYGSGNVYISPCHGEANQQWYFEGGALKSMYNGELCLDVDSSNGGHNVVLQDCQDQPSQQWHWDPEVSTAKINNRILNSRHDHTEPWCLDNHQGVDMVFMQYCHSGDNQEWYFEGKALKTKANNKCLDYVSGYNSSDPKWWGDVLMNECDGSAGQQWYWEGEKLKTEYANNCLDYAWHDHTVFMNECSDERGGQYWKSLLFKDEP</sequence>
<gene>
    <name evidence="6" type="ORF">SNAT2548_LOCUS12612</name>
</gene>
<dbReference type="PROSITE" id="PS50231">
    <property type="entry name" value="RICIN_B_LECTIN"/>
    <property type="match status" value="3"/>
</dbReference>
<evidence type="ECO:0000256" key="1">
    <source>
        <dbReference type="ARBA" id="ARBA00022734"/>
    </source>
</evidence>
<dbReference type="GO" id="GO:0030246">
    <property type="term" value="F:carbohydrate binding"/>
    <property type="evidence" value="ECO:0007669"/>
    <property type="project" value="UniProtKB-KW"/>
</dbReference>
<dbReference type="OrthoDB" id="414458at2759"/>
<feature type="domain" description="Ricin B lectin" evidence="5">
    <location>
        <begin position="693"/>
        <end position="812"/>
    </location>
</feature>
<feature type="chain" id="PRO_5032934488" description="Ricin B lectin domain-containing protein" evidence="4">
    <location>
        <begin position="21"/>
        <end position="1079"/>
    </location>
</feature>
<evidence type="ECO:0000256" key="2">
    <source>
        <dbReference type="ARBA" id="ARBA00023157"/>
    </source>
</evidence>
<dbReference type="InterPro" id="IPR035992">
    <property type="entry name" value="Ricin_B-like_lectins"/>
</dbReference>
<feature type="compositionally biased region" description="Basic and acidic residues" evidence="3">
    <location>
        <begin position="436"/>
        <end position="446"/>
    </location>
</feature>
<evidence type="ECO:0000259" key="5">
    <source>
        <dbReference type="SMART" id="SM00458"/>
    </source>
</evidence>
<keyword evidence="7" id="KW-1185">Reference proteome</keyword>
<keyword evidence="2" id="KW-1015">Disulfide bond</keyword>
<feature type="compositionally biased region" description="Basic residues" evidence="3">
    <location>
        <begin position="455"/>
        <end position="464"/>
    </location>
</feature>
<feature type="region of interest" description="Disordered" evidence="3">
    <location>
        <begin position="436"/>
        <end position="464"/>
    </location>
</feature>
<dbReference type="GO" id="GO:0004653">
    <property type="term" value="F:polypeptide N-acetylgalactosaminyltransferase activity"/>
    <property type="evidence" value="ECO:0007669"/>
    <property type="project" value="TreeGrafter"/>
</dbReference>
<dbReference type="EMBL" id="CAJNDS010001224">
    <property type="protein sequence ID" value="CAE7252495.1"/>
    <property type="molecule type" value="Genomic_DNA"/>
</dbReference>
<dbReference type="AlphaFoldDB" id="A0A812M5E2"/>
<dbReference type="SMART" id="SM00458">
    <property type="entry name" value="RICIN"/>
    <property type="match status" value="3"/>
</dbReference>
<dbReference type="Gene3D" id="2.80.10.50">
    <property type="match status" value="4"/>
</dbReference>
<dbReference type="GO" id="GO:0006493">
    <property type="term" value="P:protein O-linked glycosylation"/>
    <property type="evidence" value="ECO:0007669"/>
    <property type="project" value="TreeGrafter"/>
</dbReference>
<dbReference type="InterPro" id="IPR000772">
    <property type="entry name" value="Ricin_B_lectin"/>
</dbReference>
<evidence type="ECO:0000256" key="4">
    <source>
        <dbReference type="SAM" id="SignalP"/>
    </source>
</evidence>
<feature type="domain" description="Ricin B lectin" evidence="5">
    <location>
        <begin position="817"/>
        <end position="938"/>
    </location>
</feature>
<dbReference type="Pfam" id="PF00652">
    <property type="entry name" value="Ricin_B_lectin"/>
    <property type="match status" value="3"/>
</dbReference>
<evidence type="ECO:0000313" key="6">
    <source>
        <dbReference type="EMBL" id="CAE7252495.1"/>
    </source>
</evidence>
<protein>
    <recommendedName>
        <fullName evidence="5">Ricin B lectin domain-containing protein</fullName>
    </recommendedName>
</protein>
<reference evidence="6" key="1">
    <citation type="submission" date="2021-02" db="EMBL/GenBank/DDBJ databases">
        <authorList>
            <person name="Dougan E. K."/>
            <person name="Rhodes N."/>
            <person name="Thang M."/>
            <person name="Chan C."/>
        </authorList>
    </citation>
    <scope>NUCLEOTIDE SEQUENCE</scope>
</reference>
<name>A0A812M5E2_9DINO</name>
<dbReference type="PANTHER" id="PTHR11675">
    <property type="entry name" value="N-ACETYLGALACTOSAMINYLTRANSFERASE"/>
    <property type="match status" value="1"/>
</dbReference>
<keyword evidence="1" id="KW-0430">Lectin</keyword>
<dbReference type="Proteomes" id="UP000604046">
    <property type="component" value="Unassembled WGS sequence"/>
</dbReference>
<dbReference type="CDD" id="cd00161">
    <property type="entry name" value="beta-trefoil_Ricin-like"/>
    <property type="match status" value="1"/>
</dbReference>
<accession>A0A812M5E2</accession>
<keyword evidence="4" id="KW-0732">Signal</keyword>
<proteinExistence type="predicted"/>
<organism evidence="6 7">
    <name type="scientific">Symbiodinium natans</name>
    <dbReference type="NCBI Taxonomy" id="878477"/>
    <lineage>
        <taxon>Eukaryota</taxon>
        <taxon>Sar</taxon>
        <taxon>Alveolata</taxon>
        <taxon>Dinophyceae</taxon>
        <taxon>Suessiales</taxon>
        <taxon>Symbiodiniaceae</taxon>
        <taxon>Symbiodinium</taxon>
    </lineage>
</organism>
<feature type="signal peptide" evidence="4">
    <location>
        <begin position="1"/>
        <end position="20"/>
    </location>
</feature>
<evidence type="ECO:0000256" key="3">
    <source>
        <dbReference type="SAM" id="MobiDB-lite"/>
    </source>
</evidence>
<evidence type="ECO:0000313" key="7">
    <source>
        <dbReference type="Proteomes" id="UP000604046"/>
    </source>
</evidence>
<feature type="domain" description="Ricin B lectin" evidence="5">
    <location>
        <begin position="948"/>
        <end position="1073"/>
    </location>
</feature>
<comment type="caution">
    <text evidence="6">The sequence shown here is derived from an EMBL/GenBank/DDBJ whole genome shotgun (WGS) entry which is preliminary data.</text>
</comment>
<dbReference type="SUPFAM" id="SSF50370">
    <property type="entry name" value="Ricin B-like lectins"/>
    <property type="match status" value="4"/>
</dbReference>